<feature type="transmembrane region" description="Helical" evidence="1">
    <location>
        <begin position="55"/>
        <end position="73"/>
    </location>
</feature>
<feature type="transmembrane region" description="Helical" evidence="1">
    <location>
        <begin position="85"/>
        <end position="107"/>
    </location>
</feature>
<feature type="transmembrane region" description="Helical" evidence="1">
    <location>
        <begin position="113"/>
        <end position="132"/>
    </location>
</feature>
<evidence type="ECO:0000313" key="3">
    <source>
        <dbReference type="Proteomes" id="UP000470246"/>
    </source>
</evidence>
<keyword evidence="3" id="KW-1185">Reference proteome</keyword>
<comment type="caution">
    <text evidence="2">The sequence shown here is derived from an EMBL/GenBank/DDBJ whole genome shotgun (WGS) entry which is preliminary data.</text>
</comment>
<reference evidence="2 3" key="1">
    <citation type="submission" date="2020-02" db="EMBL/GenBank/DDBJ databases">
        <title>Geodermatophilus sabuli CPCC 205279 I12A-02694.</title>
        <authorList>
            <person name="Jiang Z."/>
        </authorList>
    </citation>
    <scope>NUCLEOTIDE SEQUENCE [LARGE SCALE GENOMIC DNA]</scope>
    <source>
        <strain evidence="2 3">I12A-02694</strain>
    </source>
</reference>
<dbReference type="Proteomes" id="UP000470246">
    <property type="component" value="Unassembled WGS sequence"/>
</dbReference>
<dbReference type="AlphaFoldDB" id="A0A7K3W3I2"/>
<keyword evidence="1" id="KW-0472">Membrane</keyword>
<evidence type="ECO:0008006" key="4">
    <source>
        <dbReference type="Google" id="ProtNLM"/>
    </source>
</evidence>
<name>A0A7K3W3I2_9ACTN</name>
<evidence type="ECO:0000313" key="2">
    <source>
        <dbReference type="EMBL" id="NEK59446.1"/>
    </source>
</evidence>
<dbReference type="EMBL" id="JAAGWF010000018">
    <property type="protein sequence ID" value="NEK59446.1"/>
    <property type="molecule type" value="Genomic_DNA"/>
</dbReference>
<accession>A0A7K3W3I2</accession>
<keyword evidence="1" id="KW-1133">Transmembrane helix</keyword>
<keyword evidence="1" id="KW-0812">Transmembrane</keyword>
<sequence length="141" mass="14093">MTTTSTTTGARPVVRADRLLRPALQLDAAVTGLNGAGYLLAAPVLAGLLGLPAGVLRGVGGFLLAFAVVVWAVGRRTTVPAGPAAGVVTANVLWAAASVAVALGGWHTPTVAGTTWIALQAAVVAGFAALQWRGLRSRTSS</sequence>
<proteinExistence type="predicted"/>
<feature type="transmembrane region" description="Helical" evidence="1">
    <location>
        <begin position="28"/>
        <end position="49"/>
    </location>
</feature>
<evidence type="ECO:0000256" key="1">
    <source>
        <dbReference type="SAM" id="Phobius"/>
    </source>
</evidence>
<dbReference type="RefSeq" id="WP_163482822.1">
    <property type="nucleotide sequence ID" value="NZ_JAAGWF010000018.1"/>
</dbReference>
<gene>
    <name evidence="2" type="ORF">GCU56_16430</name>
</gene>
<organism evidence="2 3">
    <name type="scientific">Geodermatophilus sabuli</name>
    <dbReference type="NCBI Taxonomy" id="1564158"/>
    <lineage>
        <taxon>Bacteria</taxon>
        <taxon>Bacillati</taxon>
        <taxon>Actinomycetota</taxon>
        <taxon>Actinomycetes</taxon>
        <taxon>Geodermatophilales</taxon>
        <taxon>Geodermatophilaceae</taxon>
        <taxon>Geodermatophilus</taxon>
    </lineage>
</organism>
<protein>
    <recommendedName>
        <fullName evidence="4">Integral membrane protein</fullName>
    </recommendedName>
</protein>